<sequence>MDKSPTGFPLEFDAVRQHTQGLNNPGLKDTSPLGLNATAPNQQSIIPSSRLAPPTTACNTTACAAGETGL</sequence>
<dbReference type="Proteomes" id="UP000190774">
    <property type="component" value="Unassembled WGS sequence"/>
</dbReference>
<proteinExistence type="predicted"/>
<accession>A0A1T4Y9D4</accession>
<evidence type="ECO:0000313" key="2">
    <source>
        <dbReference type="Proteomes" id="UP000190774"/>
    </source>
</evidence>
<name>A0A1T4Y9D4_9BACT</name>
<dbReference type="EMBL" id="FUYE01000008">
    <property type="protein sequence ID" value="SKA98427.1"/>
    <property type="molecule type" value="Genomic_DNA"/>
</dbReference>
<gene>
    <name evidence="1" type="ORF">SAMN02745166_02756</name>
</gene>
<protein>
    <submittedName>
        <fullName evidence="1">Uncharacterized protein</fullName>
    </submittedName>
</protein>
<dbReference type="AlphaFoldDB" id="A0A1T4Y9D4"/>
<reference evidence="2" key="1">
    <citation type="submission" date="2017-02" db="EMBL/GenBank/DDBJ databases">
        <authorList>
            <person name="Varghese N."/>
            <person name="Submissions S."/>
        </authorList>
    </citation>
    <scope>NUCLEOTIDE SEQUENCE [LARGE SCALE GENOMIC DNA]</scope>
    <source>
        <strain evidence="2">ATCC 700200</strain>
    </source>
</reference>
<keyword evidence="2" id="KW-1185">Reference proteome</keyword>
<organism evidence="1 2">
    <name type="scientific">Prosthecobacter debontii</name>
    <dbReference type="NCBI Taxonomy" id="48467"/>
    <lineage>
        <taxon>Bacteria</taxon>
        <taxon>Pseudomonadati</taxon>
        <taxon>Verrucomicrobiota</taxon>
        <taxon>Verrucomicrobiia</taxon>
        <taxon>Verrucomicrobiales</taxon>
        <taxon>Verrucomicrobiaceae</taxon>
        <taxon>Prosthecobacter</taxon>
    </lineage>
</organism>
<evidence type="ECO:0000313" key="1">
    <source>
        <dbReference type="EMBL" id="SKA98427.1"/>
    </source>
</evidence>